<dbReference type="GO" id="GO:0030915">
    <property type="term" value="C:Smc5-Smc6 complex"/>
    <property type="evidence" value="ECO:0007669"/>
    <property type="project" value="InterPro"/>
</dbReference>
<evidence type="ECO:0000256" key="13">
    <source>
        <dbReference type="PROSITE-ProRule" id="PRU00452"/>
    </source>
</evidence>
<dbReference type="SUPFAM" id="SSF57850">
    <property type="entry name" value="RING/U-box"/>
    <property type="match status" value="1"/>
</dbReference>
<evidence type="ECO:0000256" key="11">
    <source>
        <dbReference type="ARBA" id="ARBA00031731"/>
    </source>
</evidence>
<comment type="similarity">
    <text evidence="3">Belongs to the NSE2 family.</text>
</comment>
<evidence type="ECO:0000256" key="1">
    <source>
        <dbReference type="ARBA" id="ARBA00004123"/>
    </source>
</evidence>
<organism evidence="15 16">
    <name type="scientific">Plakobranchus ocellatus</name>
    <dbReference type="NCBI Taxonomy" id="259542"/>
    <lineage>
        <taxon>Eukaryota</taxon>
        <taxon>Metazoa</taxon>
        <taxon>Spiralia</taxon>
        <taxon>Lophotrochozoa</taxon>
        <taxon>Mollusca</taxon>
        <taxon>Gastropoda</taxon>
        <taxon>Heterobranchia</taxon>
        <taxon>Euthyneura</taxon>
        <taxon>Panpulmonata</taxon>
        <taxon>Sacoglossa</taxon>
        <taxon>Placobranchoidea</taxon>
        <taxon>Plakobranchidae</taxon>
        <taxon>Plakobranchus</taxon>
    </lineage>
</organism>
<keyword evidence="6" id="KW-0479">Metal-binding</keyword>
<dbReference type="PROSITE" id="PS51044">
    <property type="entry name" value="ZF_SP_RING"/>
    <property type="match status" value="1"/>
</dbReference>
<evidence type="ECO:0000256" key="6">
    <source>
        <dbReference type="ARBA" id="ARBA00022723"/>
    </source>
</evidence>
<evidence type="ECO:0000256" key="3">
    <source>
        <dbReference type="ARBA" id="ARBA00008212"/>
    </source>
</evidence>
<name>A0AAV3ZTD5_9GAST</name>
<evidence type="ECO:0000256" key="10">
    <source>
        <dbReference type="ARBA" id="ARBA00023242"/>
    </source>
</evidence>
<dbReference type="GO" id="GO:0005634">
    <property type="term" value="C:nucleus"/>
    <property type="evidence" value="ECO:0007669"/>
    <property type="project" value="UniProtKB-SubCell"/>
</dbReference>
<comment type="pathway">
    <text evidence="2">Protein modification; protein sumoylation.</text>
</comment>
<dbReference type="Pfam" id="PF11789">
    <property type="entry name" value="zf-Nse"/>
    <property type="match status" value="1"/>
</dbReference>
<dbReference type="AlphaFoldDB" id="A0AAV3ZTD5"/>
<gene>
    <name evidence="15" type="ORF">PoB_002432700</name>
</gene>
<comment type="caution">
    <text evidence="15">The sequence shown here is derived from an EMBL/GenBank/DDBJ whole genome shotgun (WGS) entry which is preliminary data.</text>
</comment>
<dbReference type="EMBL" id="BLXT01002815">
    <property type="protein sequence ID" value="GFN97821.1"/>
    <property type="molecule type" value="Genomic_DNA"/>
</dbReference>
<dbReference type="InterPro" id="IPR004181">
    <property type="entry name" value="Znf_MIZ"/>
</dbReference>
<keyword evidence="10" id="KW-0539">Nucleus</keyword>
<accession>A0AAV3ZTD5</accession>
<evidence type="ECO:0000259" key="14">
    <source>
        <dbReference type="PROSITE" id="PS51044"/>
    </source>
</evidence>
<comment type="subcellular location">
    <subcellularLocation>
        <location evidence="1">Nucleus</location>
    </subcellularLocation>
</comment>
<keyword evidence="8" id="KW-0833">Ubl conjugation pathway</keyword>
<protein>
    <recommendedName>
        <fullName evidence="4">E3 SUMO-protein ligase NSE2</fullName>
    </recommendedName>
    <alternativeName>
        <fullName evidence="11">E3 SUMO-protein transferase NSE2</fullName>
    </alternativeName>
    <alternativeName>
        <fullName evidence="12">Non-structural maintenance of chromosomes element 2 homolog</fullName>
    </alternativeName>
</protein>
<keyword evidence="9" id="KW-0862">Zinc</keyword>
<evidence type="ECO:0000256" key="7">
    <source>
        <dbReference type="ARBA" id="ARBA00022771"/>
    </source>
</evidence>
<evidence type="ECO:0000256" key="8">
    <source>
        <dbReference type="ARBA" id="ARBA00022786"/>
    </source>
</evidence>
<dbReference type="Proteomes" id="UP000735302">
    <property type="component" value="Unassembled WGS sequence"/>
</dbReference>
<dbReference type="PANTHER" id="PTHR21330:SF1">
    <property type="entry name" value="E3 SUMO-PROTEIN LIGASE NSE2"/>
    <property type="match status" value="1"/>
</dbReference>
<dbReference type="GO" id="GO:0016874">
    <property type="term" value="F:ligase activity"/>
    <property type="evidence" value="ECO:0007669"/>
    <property type="project" value="UniProtKB-KW"/>
</dbReference>
<dbReference type="Gene3D" id="3.30.40.10">
    <property type="entry name" value="Zinc/RING finger domain, C3HC4 (zinc finger)"/>
    <property type="match status" value="1"/>
</dbReference>
<evidence type="ECO:0000256" key="5">
    <source>
        <dbReference type="ARBA" id="ARBA00022679"/>
    </source>
</evidence>
<evidence type="ECO:0000313" key="16">
    <source>
        <dbReference type="Proteomes" id="UP000735302"/>
    </source>
</evidence>
<proteinExistence type="inferred from homology"/>
<keyword evidence="16" id="KW-1185">Reference proteome</keyword>
<dbReference type="GO" id="GO:0016925">
    <property type="term" value="P:protein sumoylation"/>
    <property type="evidence" value="ECO:0007669"/>
    <property type="project" value="TreeGrafter"/>
</dbReference>
<dbReference type="GO" id="GO:0000724">
    <property type="term" value="P:double-strand break repair via homologous recombination"/>
    <property type="evidence" value="ECO:0007669"/>
    <property type="project" value="InterPro"/>
</dbReference>
<dbReference type="CDD" id="cd16651">
    <property type="entry name" value="SPL-RING_NSE2"/>
    <property type="match status" value="1"/>
</dbReference>
<evidence type="ECO:0000313" key="15">
    <source>
        <dbReference type="EMBL" id="GFN97821.1"/>
    </source>
</evidence>
<reference evidence="15 16" key="1">
    <citation type="journal article" date="2021" name="Elife">
        <title>Chloroplast acquisition without the gene transfer in kleptoplastic sea slugs, Plakobranchus ocellatus.</title>
        <authorList>
            <person name="Maeda T."/>
            <person name="Takahashi S."/>
            <person name="Yoshida T."/>
            <person name="Shimamura S."/>
            <person name="Takaki Y."/>
            <person name="Nagai Y."/>
            <person name="Toyoda A."/>
            <person name="Suzuki Y."/>
            <person name="Arimoto A."/>
            <person name="Ishii H."/>
            <person name="Satoh N."/>
            <person name="Nishiyama T."/>
            <person name="Hasebe M."/>
            <person name="Maruyama T."/>
            <person name="Minagawa J."/>
            <person name="Obokata J."/>
            <person name="Shigenobu S."/>
        </authorList>
    </citation>
    <scope>NUCLEOTIDE SEQUENCE [LARGE SCALE GENOMIC DNA]</scope>
</reference>
<evidence type="ECO:0000256" key="4">
    <source>
        <dbReference type="ARBA" id="ARBA00020923"/>
    </source>
</evidence>
<feature type="domain" description="SP-RING-type" evidence="14">
    <location>
        <begin position="61"/>
        <end position="141"/>
    </location>
</feature>
<dbReference type="GO" id="GO:0008270">
    <property type="term" value="F:zinc ion binding"/>
    <property type="evidence" value="ECO:0007669"/>
    <property type="project" value="UniProtKB-KW"/>
</dbReference>
<evidence type="ECO:0000256" key="12">
    <source>
        <dbReference type="ARBA" id="ARBA00032533"/>
    </source>
</evidence>
<evidence type="ECO:0000256" key="9">
    <source>
        <dbReference type="ARBA" id="ARBA00022833"/>
    </source>
</evidence>
<dbReference type="InterPro" id="IPR026846">
    <property type="entry name" value="Nse2(Mms21)"/>
</dbReference>
<keyword evidence="5" id="KW-0808">Transferase</keyword>
<keyword evidence="15" id="KW-0436">Ligase</keyword>
<dbReference type="GO" id="GO:0061665">
    <property type="term" value="F:SUMO ligase activity"/>
    <property type="evidence" value="ECO:0007669"/>
    <property type="project" value="TreeGrafter"/>
</dbReference>
<evidence type="ECO:0000256" key="2">
    <source>
        <dbReference type="ARBA" id="ARBA00004718"/>
    </source>
</evidence>
<keyword evidence="7 13" id="KW-0863">Zinc-finger</keyword>
<dbReference type="PANTHER" id="PTHR21330">
    <property type="entry name" value="E3 SUMO-PROTEIN LIGASE NSE2"/>
    <property type="match status" value="1"/>
</dbReference>
<sequence length="264" mass="29287">MAGRSHLLELDSDLVLNQRLLQSLAGLMNETLGVAQDIAQYCPEAELATLRTTLAGTAGDSQGELAMTEVEINTRCPYTGCTMQDPVVNKRCGHVYDREGILAHIKQKKNKANSCLAKVYISVDQLSERIVLRTINPEHNEISHRQFQAAMKQRVSTDYPFFKKQLTPFAFAHAISELDKAVSLECELCDDCVVVRYGGERVVGDNSCDCCVFVSNCLPCHIMASLMAKDMRALDLAMFSPRWMRCNQSVTAHPAGRVNVSVQN</sequence>
<dbReference type="InterPro" id="IPR013083">
    <property type="entry name" value="Znf_RING/FYVE/PHD"/>
</dbReference>